<evidence type="ECO:0000313" key="6">
    <source>
        <dbReference type="Proteomes" id="UP001225646"/>
    </source>
</evidence>
<dbReference type="SMART" id="SM00116">
    <property type="entry name" value="CBS"/>
    <property type="match status" value="2"/>
</dbReference>
<dbReference type="SUPFAM" id="SSF55021">
    <property type="entry name" value="ACT-like"/>
    <property type="match status" value="1"/>
</dbReference>
<dbReference type="InterPro" id="IPR000644">
    <property type="entry name" value="CBS_dom"/>
</dbReference>
<dbReference type="Pfam" id="PF00571">
    <property type="entry name" value="CBS"/>
    <property type="match status" value="2"/>
</dbReference>
<keyword evidence="1 2" id="KW-0129">CBS domain</keyword>
<dbReference type="InterPro" id="IPR046342">
    <property type="entry name" value="CBS_dom_sf"/>
</dbReference>
<evidence type="ECO:0000256" key="2">
    <source>
        <dbReference type="PROSITE-ProRule" id="PRU00703"/>
    </source>
</evidence>
<dbReference type="PROSITE" id="PS51671">
    <property type="entry name" value="ACT"/>
    <property type="match status" value="1"/>
</dbReference>
<dbReference type="CDD" id="cd04883">
    <property type="entry name" value="ACT_AcuB"/>
    <property type="match status" value="1"/>
</dbReference>
<evidence type="ECO:0000256" key="1">
    <source>
        <dbReference type="ARBA" id="ARBA00023122"/>
    </source>
</evidence>
<dbReference type="InterPro" id="IPR002912">
    <property type="entry name" value="ACT_dom"/>
</dbReference>
<organism evidence="5 6">
    <name type="scientific">Aeribacillus alveayuensis</name>
    <dbReference type="NCBI Taxonomy" id="279215"/>
    <lineage>
        <taxon>Bacteria</taxon>
        <taxon>Bacillati</taxon>
        <taxon>Bacillota</taxon>
        <taxon>Bacilli</taxon>
        <taxon>Bacillales</taxon>
        <taxon>Bacillaceae</taxon>
        <taxon>Aeribacillus</taxon>
    </lineage>
</organism>
<keyword evidence="6" id="KW-1185">Reference proteome</keyword>
<dbReference type="Gene3D" id="3.30.70.260">
    <property type="match status" value="1"/>
</dbReference>
<evidence type="ECO:0000313" key="5">
    <source>
        <dbReference type="EMBL" id="MDQ0161040.1"/>
    </source>
</evidence>
<evidence type="ECO:0000259" key="3">
    <source>
        <dbReference type="PROSITE" id="PS51371"/>
    </source>
</evidence>
<dbReference type="Gene3D" id="3.10.580.10">
    <property type="entry name" value="CBS-domain"/>
    <property type="match status" value="1"/>
</dbReference>
<accession>A0ABT9VJS1</accession>
<feature type="domain" description="CBS" evidence="3">
    <location>
        <begin position="79"/>
        <end position="138"/>
    </location>
</feature>
<dbReference type="InterPro" id="IPR045865">
    <property type="entry name" value="ACT-like_dom_sf"/>
</dbReference>
<dbReference type="InterPro" id="IPR051257">
    <property type="entry name" value="Diverse_CBS-Domain"/>
</dbReference>
<sequence length="215" mass="24206">MIIEKIMNKDVLTLTPDDTIATAMKMMRQNRIRHIPIITGDRTLVGLVSDRDIKEAAPSILTSDKDEQSLFTKPLKEIMKTEIITAHPLDFVEEAAAIFFENRIGCLPVIKLEKLVGMITEADVLYTFVQLTGAHQPSSRIEVRVPNISGMLSEVSALFQKKHVNISSVLVYPDENEQYKILVFRVQTMNPTSIVKDLQQHGYTVLWPNVPGMSS</sequence>
<dbReference type="CDD" id="cd04584">
    <property type="entry name" value="CBS_pair_AcuB_like"/>
    <property type="match status" value="1"/>
</dbReference>
<dbReference type="PANTHER" id="PTHR43080:SF2">
    <property type="entry name" value="CBS DOMAIN-CONTAINING PROTEIN"/>
    <property type="match status" value="1"/>
</dbReference>
<feature type="domain" description="ACT" evidence="4">
    <location>
        <begin position="140"/>
        <end position="213"/>
    </location>
</feature>
<feature type="domain" description="CBS" evidence="3">
    <location>
        <begin position="7"/>
        <end position="63"/>
    </location>
</feature>
<dbReference type="PROSITE" id="PS51371">
    <property type="entry name" value="CBS"/>
    <property type="match status" value="2"/>
</dbReference>
<dbReference type="EMBL" id="JAUSTR010000001">
    <property type="protein sequence ID" value="MDQ0161040.1"/>
    <property type="molecule type" value="Genomic_DNA"/>
</dbReference>
<dbReference type="Pfam" id="PF01842">
    <property type="entry name" value="ACT"/>
    <property type="match status" value="1"/>
</dbReference>
<dbReference type="SUPFAM" id="SSF54631">
    <property type="entry name" value="CBS-domain pair"/>
    <property type="match status" value="1"/>
</dbReference>
<comment type="caution">
    <text evidence="5">The sequence shown here is derived from an EMBL/GenBank/DDBJ whole genome shotgun (WGS) entry which is preliminary data.</text>
</comment>
<protein>
    <submittedName>
        <fullName evidence="5">Acetoin utilization protein AcuB</fullName>
    </submittedName>
</protein>
<dbReference type="PANTHER" id="PTHR43080">
    <property type="entry name" value="CBS DOMAIN-CONTAINING PROTEIN CBSX3, MITOCHONDRIAL"/>
    <property type="match status" value="1"/>
</dbReference>
<reference evidence="5 6" key="1">
    <citation type="submission" date="2023-07" db="EMBL/GenBank/DDBJ databases">
        <title>Genomic Encyclopedia of Type Strains, Phase IV (KMG-IV): sequencing the most valuable type-strain genomes for metagenomic binning, comparative biology and taxonomic classification.</title>
        <authorList>
            <person name="Goeker M."/>
        </authorList>
    </citation>
    <scope>NUCLEOTIDE SEQUENCE [LARGE SCALE GENOMIC DNA]</scope>
    <source>
        <strain evidence="5 6">DSM 19092</strain>
    </source>
</reference>
<name>A0ABT9VJS1_9BACI</name>
<evidence type="ECO:0000259" key="4">
    <source>
        <dbReference type="PROSITE" id="PS51671"/>
    </source>
</evidence>
<gene>
    <name evidence="5" type="ORF">J2S06_000110</name>
</gene>
<proteinExistence type="predicted"/>
<dbReference type="RefSeq" id="WP_419150966.1">
    <property type="nucleotide sequence ID" value="NZ_JAUSTR010000001.1"/>
</dbReference>
<dbReference type="Proteomes" id="UP001225646">
    <property type="component" value="Unassembled WGS sequence"/>
</dbReference>